<evidence type="ECO:0000256" key="2">
    <source>
        <dbReference type="ARBA" id="ARBA00004496"/>
    </source>
</evidence>
<dbReference type="Pfam" id="PF25780">
    <property type="entry name" value="TPR_IPO5"/>
    <property type="match status" value="1"/>
</dbReference>
<evidence type="ECO:0000256" key="6">
    <source>
        <dbReference type="ARBA" id="ARBA00022927"/>
    </source>
</evidence>
<evidence type="ECO:0000256" key="3">
    <source>
        <dbReference type="ARBA" id="ARBA00022448"/>
    </source>
</evidence>
<evidence type="ECO:0000256" key="7">
    <source>
        <dbReference type="ARBA" id="ARBA00023242"/>
    </source>
</evidence>
<dbReference type="InterPro" id="IPR016024">
    <property type="entry name" value="ARM-type_fold"/>
</dbReference>
<evidence type="ECO:0000256" key="4">
    <source>
        <dbReference type="ARBA" id="ARBA00022490"/>
    </source>
</evidence>
<dbReference type="AlphaFoldDB" id="K0RCI5"/>
<dbReference type="PROSITE" id="PS50077">
    <property type="entry name" value="HEAT_REPEAT"/>
    <property type="match status" value="1"/>
</dbReference>
<evidence type="ECO:0000256" key="8">
    <source>
        <dbReference type="PROSITE-ProRule" id="PRU00103"/>
    </source>
</evidence>
<sequence length="1075" mass="115025">MALSSEAAQMATYLSALTQPDTNIIRQAEAALKPILKNPQCVPAMVEVIKARDSQGESVRHVTVIVLRKRIGGHLGKFDGAARNALKAELLGILTAEASRPVRLGVVALVAAICKAEADADSDGAAAGAGWPELFQFIAQAASDANAEAREMAFLLLGEMTETLGIHLKPQFGTLSGLFASGLGDAEPKVQNASVKALGMLVSYLADEAEIDTFVPLIQPMLGVAEQCRARHDEEVVSTTLDVLYDLTFSTSPAIAAQMPVIVRFCRICMVDKDLELNVRDSAALVIATFAESKPKHFGRDTPLLTEIVETIFNLIETSDGTAAGALFESNPAWKEDFADQAGYDADDENNGISETGMAQGTLDMLACEVPKKYIFEPVVSRCMSRLASPDPAQRKAGVACLGVIAEGCAEPLREHLAEVMPHVFKSAGDEDSRVRECACFALGQISEHCQPEVLTYSSQILPIVFALLDDGNIAVQATSCYVLEMFCERLEPDGVRPLLDPLVRKLASMLETSTKRSVQEMTIAALAATAVAAESEFTPYVQGVAGLMAKMMELKDEKTYSLRGRALECMGHIAIAVGKDAFRPYFAPTMQCACEGLALESTDLHEFAYAAFANLSKIMEGEFAPVLGELVPHLVKVISQDEGQFEAAEEEQGGQFSALEDSDDEESGGNMVMHIRTAILETKKGAITAIGEMAAHTGAAFVPYLEEVVTVLLQAADNWHPLVKAECADAMASLVIPCIADESGGTLEWEKGDIAGQSPLGPKTTMAVAVVLKALVTMMKDDTKDVVGKACESIQGVIELCGPHALASVASDCLDNTYLILAKEAPCQQLEDYGEEFGDEDDDHDSFMTSVCDLVGAYGRVMGGHLVQYLPQFLPAICAYAKSSRPPSDRSMAIGCLGELAQELGPGISDHWSTVFYPAAIAGLSDSDDSVKRNAAFCVGVCCEGLGEPVVPQYNDMLQALSPLFNIDVSQGDASAAAVDNACAAIARMIKTSPHHVPLSQVLPVMLKAMPLKNDMTENPTVYDCLFWLLQQNNADLMANKAELSRVFAEAASESSKVDDEIKTKLKLALQSLT</sequence>
<protein>
    <recommendedName>
        <fullName evidence="9">IPO4/5-like TPR repeats domain-containing protein</fullName>
    </recommendedName>
</protein>
<evidence type="ECO:0000256" key="5">
    <source>
        <dbReference type="ARBA" id="ARBA00022737"/>
    </source>
</evidence>
<dbReference type="GO" id="GO:0005737">
    <property type="term" value="C:cytoplasm"/>
    <property type="evidence" value="ECO:0007669"/>
    <property type="project" value="UniProtKB-SubCell"/>
</dbReference>
<accession>K0RCI5</accession>
<keyword evidence="11" id="KW-1185">Reference proteome</keyword>
<comment type="subcellular location">
    <subcellularLocation>
        <location evidence="2">Cytoplasm</location>
    </subcellularLocation>
    <subcellularLocation>
        <location evidence="1">Nucleus</location>
    </subcellularLocation>
</comment>
<name>K0RCI5_THAOC</name>
<dbReference type="InterPro" id="IPR040122">
    <property type="entry name" value="Importin_beta"/>
</dbReference>
<keyword evidence="3" id="KW-0813">Transport</keyword>
<dbReference type="InterPro" id="IPR057672">
    <property type="entry name" value="TPR_IPO4/5"/>
</dbReference>
<keyword evidence="4" id="KW-0963">Cytoplasm</keyword>
<keyword evidence="5" id="KW-0677">Repeat</keyword>
<feature type="domain" description="IPO4/5-like TPR repeats" evidence="9">
    <location>
        <begin position="102"/>
        <end position="264"/>
    </location>
</feature>
<dbReference type="Proteomes" id="UP000266841">
    <property type="component" value="Unassembled WGS sequence"/>
</dbReference>
<keyword evidence="6" id="KW-0653">Protein transport</keyword>
<comment type="caution">
    <text evidence="10">The sequence shown here is derived from an EMBL/GenBank/DDBJ whole genome shotgun (WGS) entry which is preliminary data.</text>
</comment>
<evidence type="ECO:0000256" key="1">
    <source>
        <dbReference type="ARBA" id="ARBA00004123"/>
    </source>
</evidence>
<proteinExistence type="predicted"/>
<dbReference type="Pfam" id="PF13513">
    <property type="entry name" value="HEAT_EZ"/>
    <property type="match status" value="1"/>
</dbReference>
<reference evidence="10 11" key="1">
    <citation type="journal article" date="2012" name="Genome Biol.">
        <title>Genome and low-iron response of an oceanic diatom adapted to chronic iron limitation.</title>
        <authorList>
            <person name="Lommer M."/>
            <person name="Specht M."/>
            <person name="Roy A.S."/>
            <person name="Kraemer L."/>
            <person name="Andreson R."/>
            <person name="Gutowska M.A."/>
            <person name="Wolf J."/>
            <person name="Bergner S.V."/>
            <person name="Schilhabel M.B."/>
            <person name="Klostermeier U.C."/>
            <person name="Beiko R.G."/>
            <person name="Rosenstiel P."/>
            <person name="Hippler M."/>
            <person name="Laroche J."/>
        </authorList>
    </citation>
    <scope>NUCLEOTIDE SEQUENCE [LARGE SCALE GENOMIC DNA]</scope>
    <source>
        <strain evidence="10 11">CCMP1005</strain>
    </source>
</reference>
<organism evidence="10 11">
    <name type="scientific">Thalassiosira oceanica</name>
    <name type="common">Marine diatom</name>
    <dbReference type="NCBI Taxonomy" id="159749"/>
    <lineage>
        <taxon>Eukaryota</taxon>
        <taxon>Sar</taxon>
        <taxon>Stramenopiles</taxon>
        <taxon>Ochrophyta</taxon>
        <taxon>Bacillariophyta</taxon>
        <taxon>Coscinodiscophyceae</taxon>
        <taxon>Thalassiosirophycidae</taxon>
        <taxon>Thalassiosirales</taxon>
        <taxon>Thalassiosiraceae</taxon>
        <taxon>Thalassiosira</taxon>
    </lineage>
</organism>
<dbReference type="InterPro" id="IPR011989">
    <property type="entry name" value="ARM-like"/>
</dbReference>
<dbReference type="GO" id="GO:0006606">
    <property type="term" value="P:protein import into nucleus"/>
    <property type="evidence" value="ECO:0007669"/>
    <property type="project" value="InterPro"/>
</dbReference>
<dbReference type="Gene3D" id="1.25.10.10">
    <property type="entry name" value="Leucine-rich Repeat Variant"/>
    <property type="match status" value="1"/>
</dbReference>
<keyword evidence="7" id="KW-0539">Nucleus</keyword>
<dbReference type="OrthoDB" id="7862313at2759"/>
<dbReference type="SUPFAM" id="SSF48371">
    <property type="entry name" value="ARM repeat"/>
    <property type="match status" value="2"/>
</dbReference>
<gene>
    <name evidence="10" type="ORF">THAOC_31080</name>
</gene>
<dbReference type="EMBL" id="AGNL01044286">
    <property type="protein sequence ID" value="EJK49994.1"/>
    <property type="molecule type" value="Genomic_DNA"/>
</dbReference>
<dbReference type="InterPro" id="IPR021133">
    <property type="entry name" value="HEAT_type_2"/>
</dbReference>
<dbReference type="OMA" id="ANACGCV"/>
<evidence type="ECO:0000313" key="10">
    <source>
        <dbReference type="EMBL" id="EJK49994.1"/>
    </source>
</evidence>
<evidence type="ECO:0000259" key="9">
    <source>
        <dbReference type="Pfam" id="PF25780"/>
    </source>
</evidence>
<dbReference type="eggNOG" id="KOG2171">
    <property type="taxonomic scope" value="Eukaryota"/>
</dbReference>
<dbReference type="PANTHER" id="PTHR10527">
    <property type="entry name" value="IMPORTIN BETA"/>
    <property type="match status" value="1"/>
</dbReference>
<evidence type="ECO:0000313" key="11">
    <source>
        <dbReference type="Proteomes" id="UP000266841"/>
    </source>
</evidence>
<feature type="repeat" description="HEAT" evidence="8">
    <location>
        <begin position="420"/>
        <end position="456"/>
    </location>
</feature>